<protein>
    <recommendedName>
        <fullName evidence="3">R13L1/DRL21-like LRR repeat region domain-containing protein</fullName>
    </recommendedName>
</protein>
<keyword evidence="5" id="KW-1185">Reference proteome</keyword>
<evidence type="ECO:0000313" key="4">
    <source>
        <dbReference type="EMBL" id="MED6193922.1"/>
    </source>
</evidence>
<keyword evidence="2" id="KW-0611">Plant defense</keyword>
<dbReference type="Gene3D" id="3.80.10.10">
    <property type="entry name" value="Ribonuclease Inhibitor"/>
    <property type="match status" value="2"/>
</dbReference>
<gene>
    <name evidence="4" type="ORF">PIB30_023762</name>
</gene>
<reference evidence="4 5" key="1">
    <citation type="journal article" date="2023" name="Plants (Basel)">
        <title>Bridging the Gap: Combining Genomics and Transcriptomics Approaches to Understand Stylosanthes scabra, an Orphan Legume from the Brazilian Caatinga.</title>
        <authorList>
            <person name="Ferreira-Neto J.R.C."/>
            <person name="da Silva M.D."/>
            <person name="Binneck E."/>
            <person name="de Melo N.F."/>
            <person name="da Silva R.H."/>
            <person name="de Melo A.L.T.M."/>
            <person name="Pandolfi V."/>
            <person name="Bustamante F.O."/>
            <person name="Brasileiro-Vidal A.C."/>
            <person name="Benko-Iseppon A.M."/>
        </authorList>
    </citation>
    <scope>NUCLEOTIDE SEQUENCE [LARGE SCALE GENOMIC DNA]</scope>
    <source>
        <tissue evidence="4">Leaves</tissue>
    </source>
</reference>
<evidence type="ECO:0000313" key="5">
    <source>
        <dbReference type="Proteomes" id="UP001341840"/>
    </source>
</evidence>
<dbReference type="EMBL" id="JASCZI010211532">
    <property type="protein sequence ID" value="MED6193922.1"/>
    <property type="molecule type" value="Genomic_DNA"/>
</dbReference>
<dbReference type="InterPro" id="IPR032675">
    <property type="entry name" value="LRR_dom_sf"/>
</dbReference>
<dbReference type="InterPro" id="IPR056789">
    <property type="entry name" value="LRR_R13L1-DRL21"/>
</dbReference>
<dbReference type="Pfam" id="PF25019">
    <property type="entry name" value="LRR_R13L1-DRL21"/>
    <property type="match status" value="1"/>
</dbReference>
<evidence type="ECO:0000259" key="3">
    <source>
        <dbReference type="Pfam" id="PF25019"/>
    </source>
</evidence>
<dbReference type="PANTHER" id="PTHR36766">
    <property type="entry name" value="PLANT BROAD-SPECTRUM MILDEW RESISTANCE PROTEIN RPW8"/>
    <property type="match status" value="1"/>
</dbReference>
<feature type="domain" description="R13L1/DRL21-like LRR repeat region" evidence="3">
    <location>
        <begin position="2"/>
        <end position="58"/>
    </location>
</feature>
<dbReference type="Proteomes" id="UP001341840">
    <property type="component" value="Unassembled WGS sequence"/>
</dbReference>
<proteinExistence type="predicted"/>
<comment type="caution">
    <text evidence="4">The sequence shown here is derived from an EMBL/GenBank/DDBJ whole genome shotgun (WGS) entry which is preliminary data.</text>
</comment>
<organism evidence="4 5">
    <name type="scientific">Stylosanthes scabra</name>
    <dbReference type="NCBI Taxonomy" id="79078"/>
    <lineage>
        <taxon>Eukaryota</taxon>
        <taxon>Viridiplantae</taxon>
        <taxon>Streptophyta</taxon>
        <taxon>Embryophyta</taxon>
        <taxon>Tracheophyta</taxon>
        <taxon>Spermatophyta</taxon>
        <taxon>Magnoliopsida</taxon>
        <taxon>eudicotyledons</taxon>
        <taxon>Gunneridae</taxon>
        <taxon>Pentapetalae</taxon>
        <taxon>rosids</taxon>
        <taxon>fabids</taxon>
        <taxon>Fabales</taxon>
        <taxon>Fabaceae</taxon>
        <taxon>Papilionoideae</taxon>
        <taxon>50 kb inversion clade</taxon>
        <taxon>dalbergioids sensu lato</taxon>
        <taxon>Dalbergieae</taxon>
        <taxon>Pterocarpus clade</taxon>
        <taxon>Stylosanthes</taxon>
    </lineage>
</organism>
<dbReference type="PANTHER" id="PTHR36766:SF40">
    <property type="entry name" value="DISEASE RESISTANCE PROTEIN RGA3"/>
    <property type="match status" value="1"/>
</dbReference>
<evidence type="ECO:0000256" key="1">
    <source>
        <dbReference type="ARBA" id="ARBA00022614"/>
    </source>
</evidence>
<dbReference type="SUPFAM" id="SSF52058">
    <property type="entry name" value="L domain-like"/>
    <property type="match status" value="1"/>
</dbReference>
<accession>A0ABU6X7L1</accession>
<sequence>MKNLKGLYVSGFPGVKFSDWLTSLTNIVSITFYNLSNCEHLPALERLPCLKELEIEFMEKVEMIGDDNCKHPFPCLSSLRIQDCPKLIYVPPFPHVQELILTRSSMKAILETCMVKHDTCSFSPLSALNHLELYEVTEIEAMAEDWMKNLTSLQTLFLRGSSTVEVVLRQLQHLPSELQELRISHDEDKLVLWKDEDHKCGGPPPRALSSLQRITFYNCDNMKALPEQIGVLQSLRHLMIFYCLGLESLHEDERCLTNLHTLHIMGCPLLKRRYSAETGKDRPKIAHIPHIDI</sequence>
<keyword evidence="1" id="KW-0433">Leucine-rich repeat</keyword>
<name>A0ABU6X7L1_9FABA</name>
<evidence type="ECO:0000256" key="2">
    <source>
        <dbReference type="ARBA" id="ARBA00022821"/>
    </source>
</evidence>